<proteinExistence type="predicted"/>
<evidence type="ECO:0000256" key="1">
    <source>
        <dbReference type="ARBA" id="ARBA00022801"/>
    </source>
</evidence>
<reference evidence="6" key="1">
    <citation type="submission" date="2022-11" db="UniProtKB">
        <authorList>
            <consortium name="WormBaseParasite"/>
        </authorList>
    </citation>
    <scope>IDENTIFICATION</scope>
</reference>
<dbReference type="InterPro" id="IPR008979">
    <property type="entry name" value="Galactose-bd-like_sf"/>
</dbReference>
<dbReference type="SUPFAM" id="SSF49785">
    <property type="entry name" value="Galactose-binding domain-like"/>
    <property type="match status" value="1"/>
</dbReference>
<evidence type="ECO:0000313" key="6">
    <source>
        <dbReference type="WBParaSite" id="ACRNAN_scaffold1970.g21312.t1"/>
    </source>
</evidence>
<dbReference type="Pfam" id="PF21317">
    <property type="entry name" value="BetaGal_ABD_1"/>
    <property type="match status" value="1"/>
</dbReference>
<feature type="domain" description="Beta-galactosidase 1-like first all-beta" evidence="3">
    <location>
        <begin position="2"/>
        <end position="54"/>
    </location>
</feature>
<sequence length="134" mass="14848">MLLRDTNDSLRINANQGDTLRILVENRGRMASAFLDYKGLNNVTLNGALLQNWFQCGINLTKASVDSLTTSFMEENEEKAVPEKAISTPGVYAGTFSASQLQDTFFDSTGWGKGQLFINGYNLGRYWPLMGPQV</sequence>
<dbReference type="Proteomes" id="UP000887540">
    <property type="component" value="Unplaced"/>
</dbReference>
<dbReference type="GO" id="GO:0005975">
    <property type="term" value="P:carbohydrate metabolic process"/>
    <property type="evidence" value="ECO:0007669"/>
    <property type="project" value="InterPro"/>
</dbReference>
<dbReference type="WBParaSite" id="ACRNAN_scaffold1970.g21312.t1">
    <property type="protein sequence ID" value="ACRNAN_scaffold1970.g21312.t1"/>
    <property type="gene ID" value="ACRNAN_scaffold1970.g21312"/>
</dbReference>
<evidence type="ECO:0000256" key="2">
    <source>
        <dbReference type="ARBA" id="ARBA00023295"/>
    </source>
</evidence>
<keyword evidence="2" id="KW-0326">Glycosidase</keyword>
<feature type="domain" description="Beta-galactosidase galactose-binding" evidence="4">
    <location>
        <begin position="89"/>
        <end position="133"/>
    </location>
</feature>
<dbReference type="Gene3D" id="2.60.120.260">
    <property type="entry name" value="Galactose-binding domain-like"/>
    <property type="match status" value="1"/>
</dbReference>
<dbReference type="GO" id="GO:0004553">
    <property type="term" value="F:hydrolase activity, hydrolyzing O-glycosyl compounds"/>
    <property type="evidence" value="ECO:0007669"/>
    <property type="project" value="InterPro"/>
</dbReference>
<dbReference type="Pfam" id="PF21467">
    <property type="entry name" value="BetaGal_gal-bd"/>
    <property type="match status" value="1"/>
</dbReference>
<dbReference type="InterPro" id="IPR048912">
    <property type="entry name" value="BetaGal1-like_ABD1"/>
</dbReference>
<keyword evidence="5" id="KW-1185">Reference proteome</keyword>
<organism evidence="5 6">
    <name type="scientific">Acrobeloides nanus</name>
    <dbReference type="NCBI Taxonomy" id="290746"/>
    <lineage>
        <taxon>Eukaryota</taxon>
        <taxon>Metazoa</taxon>
        <taxon>Ecdysozoa</taxon>
        <taxon>Nematoda</taxon>
        <taxon>Chromadorea</taxon>
        <taxon>Rhabditida</taxon>
        <taxon>Tylenchina</taxon>
        <taxon>Cephalobomorpha</taxon>
        <taxon>Cephaloboidea</taxon>
        <taxon>Cephalobidae</taxon>
        <taxon>Acrobeloides</taxon>
    </lineage>
</organism>
<evidence type="ECO:0000259" key="4">
    <source>
        <dbReference type="Pfam" id="PF21467"/>
    </source>
</evidence>
<keyword evidence="1" id="KW-0378">Hydrolase</keyword>
<protein>
    <submittedName>
        <fullName evidence="6">Beta-galactosidase</fullName>
    </submittedName>
</protein>
<dbReference type="AlphaFoldDB" id="A0A914D7B2"/>
<name>A0A914D7B2_9BILA</name>
<dbReference type="InterPro" id="IPR001944">
    <property type="entry name" value="Glycoside_Hdrlase_35"/>
</dbReference>
<accession>A0A914D7B2</accession>
<evidence type="ECO:0000259" key="3">
    <source>
        <dbReference type="Pfam" id="PF21317"/>
    </source>
</evidence>
<dbReference type="InterPro" id="IPR048913">
    <property type="entry name" value="BetaGal_gal-bd"/>
</dbReference>
<evidence type="ECO:0000313" key="5">
    <source>
        <dbReference type="Proteomes" id="UP000887540"/>
    </source>
</evidence>
<dbReference type="PANTHER" id="PTHR23421">
    <property type="entry name" value="BETA-GALACTOSIDASE RELATED"/>
    <property type="match status" value="1"/>
</dbReference>